<dbReference type="AlphaFoldDB" id="A0A239YGB3"/>
<dbReference type="InterPro" id="IPR000150">
    <property type="entry name" value="Cof"/>
</dbReference>
<dbReference type="Gene3D" id="3.30.1240.10">
    <property type="match status" value="1"/>
</dbReference>
<evidence type="ECO:0000313" key="1">
    <source>
        <dbReference type="EMBL" id="SNV57752.1"/>
    </source>
</evidence>
<dbReference type="Pfam" id="PF08282">
    <property type="entry name" value="Hydrolase_3"/>
    <property type="match status" value="1"/>
</dbReference>
<dbReference type="InterPro" id="IPR023214">
    <property type="entry name" value="HAD_sf"/>
</dbReference>
<dbReference type="InterPro" id="IPR036412">
    <property type="entry name" value="HAD-like_sf"/>
</dbReference>
<dbReference type="GO" id="GO:0000287">
    <property type="term" value="F:magnesium ion binding"/>
    <property type="evidence" value="ECO:0007669"/>
    <property type="project" value="TreeGrafter"/>
</dbReference>
<dbReference type="Gene3D" id="3.40.50.1000">
    <property type="entry name" value="HAD superfamily/HAD-like"/>
    <property type="match status" value="1"/>
</dbReference>
<dbReference type="SFLD" id="SFLDS00003">
    <property type="entry name" value="Haloacid_Dehalogenase"/>
    <property type="match status" value="1"/>
</dbReference>
<sequence>MTSEVVFLDMDGTILNENNRVTEYTCDIINQVRQKGIKVFIATGRAFDEISYLIPDNFEVDGVIASNGAVGYVGDKEIFKHQLPMETVHKLLELAEEDHIYYELFPYYKNRIALKRDKAYLEAEIYGDEIGEITTHEMKSRIEALAEKIDWVDTVPNDAYSKFYFVNKKEAEIRKWQDKLEPMKEELNISISHSSTCNLETMPKGVNKATAIQEVLKYLNMMDDAVTYAVGDSDNDRQMLEYVDYPIVMKNTPDHIKALSKEVTAHTNSDNGVAEYLKDKFLNK</sequence>
<dbReference type="NCBIfam" id="TIGR01484">
    <property type="entry name" value="HAD-SF-IIB"/>
    <property type="match status" value="1"/>
</dbReference>
<keyword evidence="1" id="KW-0378">Hydrolase</keyword>
<dbReference type="GO" id="GO:0005829">
    <property type="term" value="C:cytosol"/>
    <property type="evidence" value="ECO:0007669"/>
    <property type="project" value="TreeGrafter"/>
</dbReference>
<dbReference type="OrthoDB" id="9810101at2"/>
<protein>
    <submittedName>
        <fullName evidence="1">Haloacid dehalogenase-like hydrolase</fullName>
        <ecNumber evidence="1">3.-.-.-</ecNumber>
    </submittedName>
</protein>
<accession>A0A239YGB3</accession>
<organism evidence="1 2">
    <name type="scientific">Mammaliicoccus stepanovicii</name>
    <dbReference type="NCBI Taxonomy" id="643214"/>
    <lineage>
        <taxon>Bacteria</taxon>
        <taxon>Bacillati</taxon>
        <taxon>Bacillota</taxon>
        <taxon>Bacilli</taxon>
        <taxon>Bacillales</taxon>
        <taxon>Staphylococcaceae</taxon>
        <taxon>Mammaliicoccus</taxon>
    </lineage>
</organism>
<reference evidence="1 2" key="1">
    <citation type="submission" date="2017-06" db="EMBL/GenBank/DDBJ databases">
        <authorList>
            <consortium name="Pathogen Informatics"/>
        </authorList>
    </citation>
    <scope>NUCLEOTIDE SEQUENCE [LARGE SCALE GENOMIC DNA]</scope>
    <source>
        <strain evidence="1 2">NCTC13839</strain>
    </source>
</reference>
<dbReference type="PANTHER" id="PTHR10000">
    <property type="entry name" value="PHOSPHOSERINE PHOSPHATASE"/>
    <property type="match status" value="1"/>
</dbReference>
<keyword evidence="2" id="KW-1185">Reference proteome</keyword>
<evidence type="ECO:0000313" key="2">
    <source>
        <dbReference type="Proteomes" id="UP000242084"/>
    </source>
</evidence>
<proteinExistence type="predicted"/>
<dbReference type="GO" id="GO:0016791">
    <property type="term" value="F:phosphatase activity"/>
    <property type="evidence" value="ECO:0007669"/>
    <property type="project" value="TreeGrafter"/>
</dbReference>
<dbReference type="InterPro" id="IPR006379">
    <property type="entry name" value="HAD-SF_hydro_IIB"/>
</dbReference>
<dbReference type="PROSITE" id="PS01228">
    <property type="entry name" value="COF_1"/>
    <property type="match status" value="1"/>
</dbReference>
<dbReference type="RefSeq" id="WP_095085960.1">
    <property type="nucleotide sequence ID" value="NZ_BMDM01000003.1"/>
</dbReference>
<dbReference type="NCBIfam" id="TIGR00099">
    <property type="entry name" value="Cof-subfamily"/>
    <property type="match status" value="1"/>
</dbReference>
<dbReference type="KEGG" id="sste:SAMEA4384403_0376"/>
<dbReference type="PANTHER" id="PTHR10000:SF55">
    <property type="entry name" value="5-AMINO-6-(5-PHOSPHO-D-RIBITYLAMINO)URACIL PHOSPHATASE YCSE"/>
    <property type="match status" value="1"/>
</dbReference>
<dbReference type="EC" id="3.-.-.-" evidence="1"/>
<name>A0A239YGB3_9STAP</name>
<dbReference type="SUPFAM" id="SSF56784">
    <property type="entry name" value="HAD-like"/>
    <property type="match status" value="1"/>
</dbReference>
<dbReference type="SFLD" id="SFLDG01140">
    <property type="entry name" value="C2.B:_Phosphomannomutase_and_P"/>
    <property type="match status" value="1"/>
</dbReference>
<dbReference type="Proteomes" id="UP000242084">
    <property type="component" value="Chromosome 1"/>
</dbReference>
<gene>
    <name evidence="1" type="ORF">SAMEA4384403_00376</name>
</gene>
<dbReference type="EMBL" id="LT906462">
    <property type="protein sequence ID" value="SNV57752.1"/>
    <property type="molecule type" value="Genomic_DNA"/>
</dbReference>